<dbReference type="STRING" id="1672749.BJF92_13405"/>
<dbReference type="PANTHER" id="PTHR46797:SF20">
    <property type="entry name" value="BLR4304 PROTEIN"/>
    <property type="match status" value="1"/>
</dbReference>
<evidence type="ECO:0000256" key="2">
    <source>
        <dbReference type="SAM" id="MobiDB-lite"/>
    </source>
</evidence>
<dbReference type="InterPro" id="IPR001387">
    <property type="entry name" value="Cro/C1-type_HTH"/>
</dbReference>
<dbReference type="PROSITE" id="PS50943">
    <property type="entry name" value="HTH_CROC1"/>
    <property type="match status" value="1"/>
</dbReference>
<evidence type="ECO:0000259" key="3">
    <source>
        <dbReference type="PROSITE" id="PS50943"/>
    </source>
</evidence>
<reference evidence="4 5" key="1">
    <citation type="submission" date="2016-09" db="EMBL/GenBank/DDBJ databases">
        <title>Rhizobium sp. nov., a novel species isolated from the rice rhizosphere.</title>
        <authorList>
            <person name="Zhao J."/>
            <person name="Zhang X."/>
        </authorList>
    </citation>
    <scope>NUCLEOTIDE SEQUENCE [LARGE SCALE GENOMIC DNA]</scope>
    <source>
        <strain evidence="4 5">MH17</strain>
    </source>
</reference>
<dbReference type="InterPro" id="IPR013096">
    <property type="entry name" value="Cupin_2"/>
</dbReference>
<protein>
    <submittedName>
        <fullName evidence="4">XRE family transcriptional regulator</fullName>
    </submittedName>
</protein>
<dbReference type="Pfam" id="PF13560">
    <property type="entry name" value="HTH_31"/>
    <property type="match status" value="1"/>
</dbReference>
<dbReference type="GO" id="GO:0003700">
    <property type="term" value="F:DNA-binding transcription factor activity"/>
    <property type="evidence" value="ECO:0007669"/>
    <property type="project" value="TreeGrafter"/>
</dbReference>
<feature type="region of interest" description="Disordered" evidence="2">
    <location>
        <begin position="1"/>
        <end position="23"/>
    </location>
</feature>
<gene>
    <name evidence="4" type="ORF">BJF92_13405</name>
</gene>
<comment type="caution">
    <text evidence="4">The sequence shown here is derived from an EMBL/GenBank/DDBJ whole genome shotgun (WGS) entry which is preliminary data.</text>
</comment>
<dbReference type="AlphaFoldDB" id="A0A1Q9AHW5"/>
<dbReference type="SMART" id="SM00530">
    <property type="entry name" value="HTH_XRE"/>
    <property type="match status" value="1"/>
</dbReference>
<dbReference type="InterPro" id="IPR050807">
    <property type="entry name" value="TransReg_Diox_bact_type"/>
</dbReference>
<dbReference type="SUPFAM" id="SSF47413">
    <property type="entry name" value="lambda repressor-like DNA-binding domains"/>
    <property type="match status" value="1"/>
</dbReference>
<proteinExistence type="predicted"/>
<organism evidence="4 5">
    <name type="scientific">Xaviernesmea rhizosphaerae</name>
    <dbReference type="NCBI Taxonomy" id="1672749"/>
    <lineage>
        <taxon>Bacteria</taxon>
        <taxon>Pseudomonadati</taxon>
        <taxon>Pseudomonadota</taxon>
        <taxon>Alphaproteobacteria</taxon>
        <taxon>Hyphomicrobiales</taxon>
        <taxon>Rhizobiaceae</taxon>
        <taxon>Rhizobium/Agrobacterium group</taxon>
        <taxon>Xaviernesmea</taxon>
    </lineage>
</organism>
<dbReference type="SUPFAM" id="SSF51182">
    <property type="entry name" value="RmlC-like cupins"/>
    <property type="match status" value="1"/>
</dbReference>
<dbReference type="InterPro" id="IPR014710">
    <property type="entry name" value="RmlC-like_jellyroll"/>
</dbReference>
<dbReference type="OrthoDB" id="9814751at2"/>
<dbReference type="Gene3D" id="1.10.260.40">
    <property type="entry name" value="lambda repressor-like DNA-binding domains"/>
    <property type="match status" value="1"/>
</dbReference>
<evidence type="ECO:0000313" key="4">
    <source>
        <dbReference type="EMBL" id="OLP54801.1"/>
    </source>
</evidence>
<keyword evidence="1" id="KW-0238">DNA-binding</keyword>
<dbReference type="Pfam" id="PF07883">
    <property type="entry name" value="Cupin_2"/>
    <property type="match status" value="1"/>
</dbReference>
<dbReference type="GO" id="GO:0005829">
    <property type="term" value="C:cytosol"/>
    <property type="evidence" value="ECO:0007669"/>
    <property type="project" value="TreeGrafter"/>
</dbReference>
<accession>A0A1Q9AHW5</accession>
<evidence type="ECO:0000313" key="5">
    <source>
        <dbReference type="Proteomes" id="UP000186143"/>
    </source>
</evidence>
<dbReference type="Proteomes" id="UP000186143">
    <property type="component" value="Unassembled WGS sequence"/>
</dbReference>
<dbReference type="CDD" id="cd02209">
    <property type="entry name" value="cupin_XRE_C"/>
    <property type="match status" value="1"/>
</dbReference>
<dbReference type="EMBL" id="MKIO01000031">
    <property type="protein sequence ID" value="OLP54801.1"/>
    <property type="molecule type" value="Genomic_DNA"/>
</dbReference>
<dbReference type="InterPro" id="IPR011051">
    <property type="entry name" value="RmlC_Cupin_sf"/>
</dbReference>
<dbReference type="Gene3D" id="2.60.120.10">
    <property type="entry name" value="Jelly Rolls"/>
    <property type="match status" value="1"/>
</dbReference>
<feature type="domain" description="HTH cro/C1-type" evidence="3">
    <location>
        <begin position="29"/>
        <end position="83"/>
    </location>
</feature>
<dbReference type="PANTHER" id="PTHR46797">
    <property type="entry name" value="HTH-TYPE TRANSCRIPTIONAL REGULATOR"/>
    <property type="match status" value="1"/>
</dbReference>
<dbReference type="CDD" id="cd00093">
    <property type="entry name" value="HTH_XRE"/>
    <property type="match status" value="1"/>
</dbReference>
<dbReference type="GO" id="GO:0003677">
    <property type="term" value="F:DNA binding"/>
    <property type="evidence" value="ECO:0007669"/>
    <property type="project" value="UniProtKB-KW"/>
</dbReference>
<name>A0A1Q9AHW5_9HYPH</name>
<dbReference type="RefSeq" id="WP_078058027.1">
    <property type="nucleotide sequence ID" value="NZ_MKIO01000031.1"/>
</dbReference>
<dbReference type="InterPro" id="IPR010982">
    <property type="entry name" value="Lambda_DNA-bd_dom_sf"/>
</dbReference>
<sequence length="215" mass="22843">MSASGKPAKKSATIDMPPPPAGEPIAAILRRLRRSAGLTLQELADRCSLASSTLSKIENGQMSPTYDTILRVAQGLRIDVADLFTGAASHDVGGRRTVTRAGQGIVRSTEQYSYEMLAAELSGKQFIPLLTTVTAGTLSDFPSLVRHNGEEFFYVLSGQVVLHTEHYAPTVLNAGDSCYFDSTMGHALVSASEASAQILWICSRVGAPLTETGLA</sequence>
<evidence type="ECO:0000256" key="1">
    <source>
        <dbReference type="ARBA" id="ARBA00023125"/>
    </source>
</evidence>